<dbReference type="InterPro" id="IPR005312">
    <property type="entry name" value="DUF1759"/>
</dbReference>
<sequence>MTSSTRRQSVVRQLADGESSFECPLCTRPNVADKWMVQCDVCACWIHFSCAGVDDTISNKPYTCVRCAPPPPPAGSRSCRSSTSSVRTARRELELQRLAEEKALQERLLKERQEEEEAMQRKMMEQEQERRKKAMQEKLELEKQFIERKFDLLRAELDEDDDDRSVRSRRSTRSVQRTVQTWVSEQEKLTMATGTGVETIPTGPTSNTGTLPKTTSAAIHDAGQAVNTSQVGLPAATTIDLTALNISPPSSRLKDQLSSVNMIISPPAQSTNQRNSLAACLPQQVGQHQQQKHAGQHQPRQHRESSAFVDTTDTVTLASKTLSQGMFFDTAPLITNQSQTSFITTPQPTTGEHFGRLTRPSHVETIPENPAQKKLLYQPFVENTSNTLGTLTAPLVPVFPSTHQRVTSVSSYSHPITTPVVFDRVVQSQNVSSVTQSASVPSVVQPPFAGVAGIHPNAANPTASFLVSHPPPNMAQFEMPSMGIQPPLPPLAPVDGPTAQQIAARHVVPKDLSVFSGDPSEWPLFASSYYNSTAMCGYTDGENLMRLQRSLKGNAREAVHCHLLHPASVPQIMMTLQTLFGRPELIVRCLLNKVQSTPAPKADKLETLISFGLAVQNLCSHLQSMGMEAHLSNPTLLQELVDKLPTNLKLDWALHQRHLPTVDLRSFGNYMSTIVLPRRKFMLDQNQWESSKSQRGRRKVF</sequence>
<accession>A0ABM1YPG7</accession>
<dbReference type="SMART" id="SM00249">
    <property type="entry name" value="PHD"/>
    <property type="match status" value="1"/>
</dbReference>
<feature type="region of interest" description="Disordered" evidence="6">
    <location>
        <begin position="283"/>
        <end position="307"/>
    </location>
</feature>
<reference evidence="8" key="2">
    <citation type="submission" date="2025-05" db="UniProtKB">
        <authorList>
            <consortium name="EnsemblMetazoa"/>
        </authorList>
    </citation>
    <scope>IDENTIFICATION</scope>
    <source>
        <strain evidence="8">Foshan</strain>
    </source>
</reference>
<dbReference type="GeneID" id="134289684"/>
<dbReference type="Pfam" id="PF03564">
    <property type="entry name" value="DUF1759"/>
    <property type="match status" value="1"/>
</dbReference>
<evidence type="ECO:0000313" key="9">
    <source>
        <dbReference type="Proteomes" id="UP000069940"/>
    </source>
</evidence>
<keyword evidence="3" id="KW-0862">Zinc</keyword>
<feature type="domain" description="PHD-type" evidence="7">
    <location>
        <begin position="20"/>
        <end position="70"/>
    </location>
</feature>
<reference evidence="9" key="1">
    <citation type="journal article" date="2015" name="Proc. Natl. Acad. Sci. U.S.A.">
        <title>Genome sequence of the Asian Tiger mosquito, Aedes albopictus, reveals insights into its biology, genetics, and evolution.</title>
        <authorList>
            <person name="Chen X.G."/>
            <person name="Jiang X."/>
            <person name="Gu J."/>
            <person name="Xu M."/>
            <person name="Wu Y."/>
            <person name="Deng Y."/>
            <person name="Zhang C."/>
            <person name="Bonizzoni M."/>
            <person name="Dermauw W."/>
            <person name="Vontas J."/>
            <person name="Armbruster P."/>
            <person name="Huang X."/>
            <person name="Yang Y."/>
            <person name="Zhang H."/>
            <person name="He W."/>
            <person name="Peng H."/>
            <person name="Liu Y."/>
            <person name="Wu K."/>
            <person name="Chen J."/>
            <person name="Lirakis M."/>
            <person name="Topalis P."/>
            <person name="Van Leeuwen T."/>
            <person name="Hall A.B."/>
            <person name="Jiang X."/>
            <person name="Thorpe C."/>
            <person name="Mueller R.L."/>
            <person name="Sun C."/>
            <person name="Waterhouse R.M."/>
            <person name="Yan G."/>
            <person name="Tu Z.J."/>
            <person name="Fang X."/>
            <person name="James A.A."/>
        </authorList>
    </citation>
    <scope>NUCLEOTIDE SEQUENCE [LARGE SCALE GENOMIC DNA]</scope>
    <source>
        <strain evidence="9">Foshan</strain>
    </source>
</reference>
<dbReference type="EnsemblMetazoa" id="AALFPA23_010970.R15481">
    <property type="protein sequence ID" value="AALFPA23_010970.P15481"/>
    <property type="gene ID" value="AALFPA23_010970"/>
</dbReference>
<protein>
    <recommendedName>
        <fullName evidence="7">PHD-type domain-containing protein</fullName>
    </recommendedName>
</protein>
<dbReference type="RefSeq" id="XP_062711938.1">
    <property type="nucleotide sequence ID" value="XM_062855954.1"/>
</dbReference>
<dbReference type="CDD" id="cd15489">
    <property type="entry name" value="PHD_SF"/>
    <property type="match status" value="1"/>
</dbReference>
<dbReference type="PANTHER" id="PTHR47331">
    <property type="entry name" value="PHD-TYPE DOMAIN-CONTAINING PROTEIN"/>
    <property type="match status" value="1"/>
</dbReference>
<keyword evidence="2 4" id="KW-0863">Zinc-finger</keyword>
<feature type="coiled-coil region" evidence="5">
    <location>
        <begin position="95"/>
        <end position="156"/>
    </location>
</feature>
<dbReference type="InterPro" id="IPR019787">
    <property type="entry name" value="Znf_PHD-finger"/>
</dbReference>
<organism evidence="8 9">
    <name type="scientific">Aedes albopictus</name>
    <name type="common">Asian tiger mosquito</name>
    <name type="synonym">Stegomyia albopicta</name>
    <dbReference type="NCBI Taxonomy" id="7160"/>
    <lineage>
        <taxon>Eukaryota</taxon>
        <taxon>Metazoa</taxon>
        <taxon>Ecdysozoa</taxon>
        <taxon>Arthropoda</taxon>
        <taxon>Hexapoda</taxon>
        <taxon>Insecta</taxon>
        <taxon>Pterygota</taxon>
        <taxon>Neoptera</taxon>
        <taxon>Endopterygota</taxon>
        <taxon>Diptera</taxon>
        <taxon>Nematocera</taxon>
        <taxon>Culicoidea</taxon>
        <taxon>Culicidae</taxon>
        <taxon>Culicinae</taxon>
        <taxon>Aedini</taxon>
        <taxon>Aedes</taxon>
        <taxon>Stegomyia</taxon>
    </lineage>
</organism>
<evidence type="ECO:0000256" key="5">
    <source>
        <dbReference type="SAM" id="Coils"/>
    </source>
</evidence>
<dbReference type="Gene3D" id="2.60.120.650">
    <property type="entry name" value="Cupin"/>
    <property type="match status" value="1"/>
</dbReference>
<evidence type="ECO:0000256" key="3">
    <source>
        <dbReference type="ARBA" id="ARBA00022833"/>
    </source>
</evidence>
<dbReference type="SUPFAM" id="SSF57903">
    <property type="entry name" value="FYVE/PHD zinc finger"/>
    <property type="match status" value="1"/>
</dbReference>
<dbReference type="PROSITE" id="PS50016">
    <property type="entry name" value="ZF_PHD_2"/>
    <property type="match status" value="1"/>
</dbReference>
<evidence type="ECO:0000256" key="4">
    <source>
        <dbReference type="PROSITE-ProRule" id="PRU00146"/>
    </source>
</evidence>
<name>A0ABM1YPG7_AEDAL</name>
<dbReference type="SUPFAM" id="SSF69989">
    <property type="entry name" value="C-terminal domain of PLC-beta"/>
    <property type="match status" value="1"/>
</dbReference>
<evidence type="ECO:0000256" key="1">
    <source>
        <dbReference type="ARBA" id="ARBA00022723"/>
    </source>
</evidence>
<dbReference type="CDD" id="cd22249">
    <property type="entry name" value="UDM1_RNF168_RNF169-like"/>
    <property type="match status" value="1"/>
</dbReference>
<keyword evidence="1" id="KW-0479">Metal-binding</keyword>
<dbReference type="Proteomes" id="UP000069940">
    <property type="component" value="Unassembled WGS sequence"/>
</dbReference>
<evidence type="ECO:0000259" key="7">
    <source>
        <dbReference type="PROSITE" id="PS50016"/>
    </source>
</evidence>
<dbReference type="InterPro" id="IPR011011">
    <property type="entry name" value="Znf_FYVE_PHD"/>
</dbReference>
<keyword evidence="5" id="KW-0175">Coiled coil</keyword>
<dbReference type="InterPro" id="IPR001965">
    <property type="entry name" value="Znf_PHD"/>
</dbReference>
<proteinExistence type="predicted"/>
<evidence type="ECO:0000256" key="2">
    <source>
        <dbReference type="ARBA" id="ARBA00022771"/>
    </source>
</evidence>
<evidence type="ECO:0000256" key="6">
    <source>
        <dbReference type="SAM" id="MobiDB-lite"/>
    </source>
</evidence>
<keyword evidence="9" id="KW-1185">Reference proteome</keyword>
<evidence type="ECO:0000313" key="8">
    <source>
        <dbReference type="EnsemblMetazoa" id="AALFPA23_010970.P15481"/>
    </source>
</evidence>